<accession>X1QW62</accession>
<dbReference type="AlphaFoldDB" id="X1QW62"/>
<gene>
    <name evidence="1" type="ORF">S06H3_60774</name>
</gene>
<reference evidence="1" key="1">
    <citation type="journal article" date="2014" name="Front. Microbiol.">
        <title>High frequency of phylogenetically diverse reductive dehalogenase-homologous genes in deep subseafloor sedimentary metagenomes.</title>
        <authorList>
            <person name="Kawai M."/>
            <person name="Futagami T."/>
            <person name="Toyoda A."/>
            <person name="Takaki Y."/>
            <person name="Nishi S."/>
            <person name="Hori S."/>
            <person name="Arai W."/>
            <person name="Tsubouchi T."/>
            <person name="Morono Y."/>
            <person name="Uchiyama I."/>
            <person name="Ito T."/>
            <person name="Fujiyama A."/>
            <person name="Inagaki F."/>
            <person name="Takami H."/>
        </authorList>
    </citation>
    <scope>NUCLEOTIDE SEQUENCE</scope>
    <source>
        <strain evidence="1">Expedition CK06-06</strain>
    </source>
</reference>
<proteinExistence type="predicted"/>
<sequence length="42" mass="4911">REEIGYSVGTEHSLPFQKSNSHYAWVQSAPHPSHEIQKYDRN</sequence>
<name>X1QW62_9ZZZZ</name>
<protein>
    <submittedName>
        <fullName evidence="1">Uncharacterized protein</fullName>
    </submittedName>
</protein>
<feature type="non-terminal residue" evidence="1">
    <location>
        <position position="1"/>
    </location>
</feature>
<dbReference type="EMBL" id="BARV01039708">
    <property type="protein sequence ID" value="GAI47514.1"/>
    <property type="molecule type" value="Genomic_DNA"/>
</dbReference>
<comment type="caution">
    <text evidence="1">The sequence shown here is derived from an EMBL/GenBank/DDBJ whole genome shotgun (WGS) entry which is preliminary data.</text>
</comment>
<evidence type="ECO:0000313" key="1">
    <source>
        <dbReference type="EMBL" id="GAI47514.1"/>
    </source>
</evidence>
<organism evidence="1">
    <name type="scientific">marine sediment metagenome</name>
    <dbReference type="NCBI Taxonomy" id="412755"/>
    <lineage>
        <taxon>unclassified sequences</taxon>
        <taxon>metagenomes</taxon>
        <taxon>ecological metagenomes</taxon>
    </lineage>
</organism>